<organism evidence="2 3">
    <name type="scientific">Plantactinospora solaniradicis</name>
    <dbReference type="NCBI Taxonomy" id="1723736"/>
    <lineage>
        <taxon>Bacteria</taxon>
        <taxon>Bacillati</taxon>
        <taxon>Actinomycetota</taxon>
        <taxon>Actinomycetes</taxon>
        <taxon>Micromonosporales</taxon>
        <taxon>Micromonosporaceae</taxon>
        <taxon>Plantactinospora</taxon>
    </lineage>
</organism>
<name>A0ABW1K921_9ACTN</name>
<dbReference type="InterPro" id="IPR029058">
    <property type="entry name" value="AB_hydrolase_fold"/>
</dbReference>
<dbReference type="PANTHER" id="PTHR43798:SF33">
    <property type="entry name" value="HYDROLASE, PUTATIVE (AFU_ORTHOLOGUE AFUA_2G14860)-RELATED"/>
    <property type="match status" value="1"/>
</dbReference>
<comment type="caution">
    <text evidence="2">The sequence shown here is derived from an EMBL/GenBank/DDBJ whole genome shotgun (WGS) entry which is preliminary data.</text>
</comment>
<keyword evidence="2" id="KW-0378">Hydrolase</keyword>
<dbReference type="Pfam" id="PF00561">
    <property type="entry name" value="Abhydrolase_1"/>
    <property type="match status" value="1"/>
</dbReference>
<dbReference type="Gene3D" id="3.40.50.1820">
    <property type="entry name" value="alpha/beta hydrolase"/>
    <property type="match status" value="1"/>
</dbReference>
<keyword evidence="3" id="KW-1185">Reference proteome</keyword>
<dbReference type="RefSeq" id="WP_377420505.1">
    <property type="nucleotide sequence ID" value="NZ_JBHSPR010000008.1"/>
</dbReference>
<proteinExistence type="predicted"/>
<gene>
    <name evidence="2" type="ORF">ACFP2T_11320</name>
</gene>
<evidence type="ECO:0000313" key="3">
    <source>
        <dbReference type="Proteomes" id="UP001596203"/>
    </source>
</evidence>
<dbReference type="SUPFAM" id="SSF53474">
    <property type="entry name" value="alpha/beta-Hydrolases"/>
    <property type="match status" value="1"/>
</dbReference>
<reference evidence="3" key="1">
    <citation type="journal article" date="2019" name="Int. J. Syst. Evol. Microbiol.">
        <title>The Global Catalogue of Microorganisms (GCM) 10K type strain sequencing project: providing services to taxonomists for standard genome sequencing and annotation.</title>
        <authorList>
            <consortium name="The Broad Institute Genomics Platform"/>
            <consortium name="The Broad Institute Genome Sequencing Center for Infectious Disease"/>
            <person name="Wu L."/>
            <person name="Ma J."/>
        </authorList>
    </citation>
    <scope>NUCLEOTIDE SEQUENCE [LARGE SCALE GENOMIC DNA]</scope>
    <source>
        <strain evidence="3">ZS-35-S2</strain>
    </source>
</reference>
<dbReference type="PRINTS" id="PR00111">
    <property type="entry name" value="ABHYDROLASE"/>
</dbReference>
<dbReference type="InterPro" id="IPR050266">
    <property type="entry name" value="AB_hydrolase_sf"/>
</dbReference>
<dbReference type="Proteomes" id="UP001596203">
    <property type="component" value="Unassembled WGS sequence"/>
</dbReference>
<protein>
    <submittedName>
        <fullName evidence="2">Alpha/beta fold hydrolase</fullName>
    </submittedName>
</protein>
<dbReference type="InterPro" id="IPR000073">
    <property type="entry name" value="AB_hydrolase_1"/>
</dbReference>
<accession>A0ABW1K921</accession>
<sequence length="298" mass="31494">MAEGTLPAAGELMTALGPVGYTAAGRGPVAVLLHGNPGDARDWDAVVDVLAERRTVVRLDWPGYGRSSHLDDGATVDAPGLARVLDDVLDGIGRAVGGRLGQVVLIGHSVGGYTAAYQALARPDRVAAVVLVAPGGFTRFTWLTRTFVRTMGSVGPARLLAGPLASAYTVRRTPTSRAALRRVRSMRGNPDRLTVHSAVWRSFLDPAHDLRHIASTITVPVLLTWGRLDPVVPWRSAGRRAARLLPRAQVARFWSGHLPHAEVPQRWLGAVVPFLDAVAPPPCAEASAPGPDGANADG</sequence>
<feature type="domain" description="AB hydrolase-1" evidence="1">
    <location>
        <begin position="31"/>
        <end position="261"/>
    </location>
</feature>
<evidence type="ECO:0000313" key="2">
    <source>
        <dbReference type="EMBL" id="MFC6016793.1"/>
    </source>
</evidence>
<dbReference type="GO" id="GO:0016787">
    <property type="term" value="F:hydrolase activity"/>
    <property type="evidence" value="ECO:0007669"/>
    <property type="project" value="UniProtKB-KW"/>
</dbReference>
<dbReference type="EMBL" id="JBHSPR010000008">
    <property type="protein sequence ID" value="MFC6016793.1"/>
    <property type="molecule type" value="Genomic_DNA"/>
</dbReference>
<evidence type="ECO:0000259" key="1">
    <source>
        <dbReference type="Pfam" id="PF00561"/>
    </source>
</evidence>
<dbReference type="PANTHER" id="PTHR43798">
    <property type="entry name" value="MONOACYLGLYCEROL LIPASE"/>
    <property type="match status" value="1"/>
</dbReference>